<keyword evidence="1" id="KW-0804">Transcription</keyword>
<evidence type="ECO:0000313" key="1">
    <source>
        <dbReference type="EMBL" id="KAK2197043.1"/>
    </source>
</evidence>
<reference evidence="1" key="1">
    <citation type="journal article" date="2023" name="Nat. Microbiol.">
        <title>Babesia duncani multi-omics identifies virulence factors and drug targets.</title>
        <authorList>
            <person name="Singh P."/>
            <person name="Lonardi S."/>
            <person name="Liang Q."/>
            <person name="Vydyam P."/>
            <person name="Khabirova E."/>
            <person name="Fang T."/>
            <person name="Gihaz S."/>
            <person name="Thekkiniath J."/>
            <person name="Munshi M."/>
            <person name="Abel S."/>
            <person name="Ciampossin L."/>
            <person name="Batugedara G."/>
            <person name="Gupta M."/>
            <person name="Lu X.M."/>
            <person name="Lenz T."/>
            <person name="Chakravarty S."/>
            <person name="Cornillot E."/>
            <person name="Hu Y."/>
            <person name="Ma W."/>
            <person name="Gonzalez L.M."/>
            <person name="Sanchez S."/>
            <person name="Estrada K."/>
            <person name="Sanchez-Flores A."/>
            <person name="Montero E."/>
            <person name="Harb O.S."/>
            <person name="Le Roch K.G."/>
            <person name="Mamoun C.B."/>
        </authorList>
    </citation>
    <scope>NUCLEOTIDE SEQUENCE</scope>
    <source>
        <strain evidence="1">WA1</strain>
    </source>
</reference>
<dbReference type="GO" id="GO:0042797">
    <property type="term" value="P:tRNA transcription by RNA polymerase III"/>
    <property type="evidence" value="ECO:0007669"/>
    <property type="project" value="TreeGrafter"/>
</dbReference>
<dbReference type="KEGG" id="bdw:94334336"/>
<evidence type="ECO:0000313" key="2">
    <source>
        <dbReference type="Proteomes" id="UP001214638"/>
    </source>
</evidence>
<dbReference type="Proteomes" id="UP001214638">
    <property type="component" value="Unassembled WGS sequence"/>
</dbReference>
<dbReference type="RefSeq" id="XP_067803885.1">
    <property type="nucleotide sequence ID" value="XM_067945094.1"/>
</dbReference>
<gene>
    <name evidence="1" type="ORF">BdWA1_000038</name>
</gene>
<dbReference type="InterPro" id="IPR006886">
    <property type="entry name" value="RNA_pol_III_Rpc5"/>
</dbReference>
<dbReference type="EMBL" id="JALLKP010000001">
    <property type="protein sequence ID" value="KAK2197043.1"/>
    <property type="molecule type" value="Genomic_DNA"/>
</dbReference>
<dbReference type="GeneID" id="94334336"/>
<dbReference type="GO" id="GO:0005666">
    <property type="term" value="C:RNA polymerase III complex"/>
    <property type="evidence" value="ECO:0007669"/>
    <property type="project" value="TreeGrafter"/>
</dbReference>
<dbReference type="Pfam" id="PF04801">
    <property type="entry name" value="RPC5"/>
    <property type="match status" value="1"/>
</dbReference>
<proteinExistence type="predicted"/>
<dbReference type="AlphaFoldDB" id="A0AAD9PLJ4"/>
<keyword evidence="1" id="KW-0240">DNA-directed RNA polymerase</keyword>
<name>A0AAD9PLJ4_9APIC</name>
<sequence length="651" mass="75003">MVTCPMDTDLDDPVVSEFDVFVINPTLADIIGELSDSVSSLNVVKELCKNPFEGLLLMQYPLEVANVGDGYKNNSNATDHLDLKSVHVGVNVKRRNNNHHVKFGTPSIFKDTRRKECPYFKFIYDLNNSYPTHKIATSKKQSKNLNAYYRHQKGDFNTLDLLLQGINSFDNSLVQDEVKYLELNSSIVTSEYAMDCLGILNVVETPNGLQRSLHLAGVKGILQLRPKIRSELEQTQPADEELTNLFKVENIQWKQLDKVSFSNSVESNEILQQLIKQNDCNVTYLSFNNDRYLYANAMCHREQPEVNSKDQMCLLDDLCDYKLPGNHSSVGFRDRHHKWIPSRKLMETLDIKIQLQLLLSQRYIDTFSSLKKDLISTSVLCPNKLVDILRQFAHNIDGNWILSSEYAIANYTEEDRFNSDERDYLIACRDLMLALLNRQTCHPTTMRTNTSVGHLASEPFQNATGLPLAIITEFLSAIAKPQGKFWSLKLERDEEFCTKFPKIVSASQKFWASRLVEAANVIQKYKNNKTFTVAQMVENIELKAQIVSFLQYRVCSDAKIKQHLQELGYNNTENNIQTLLEQVAIKIHRSNKTYWVLRQDNVALYSYKMAIINDSDDVKLNDIKMKFQAHKVPEFVFRRINNINLYTMPQW</sequence>
<comment type="caution">
    <text evidence="1">The sequence shown here is derived from an EMBL/GenBank/DDBJ whole genome shotgun (WGS) entry which is preliminary data.</text>
</comment>
<protein>
    <submittedName>
        <fullName evidence="1">DNA-directed RNA polymerase III subunit Rpc5</fullName>
    </submittedName>
</protein>
<accession>A0AAD9PLJ4</accession>
<organism evidence="1 2">
    <name type="scientific">Babesia duncani</name>
    <dbReference type="NCBI Taxonomy" id="323732"/>
    <lineage>
        <taxon>Eukaryota</taxon>
        <taxon>Sar</taxon>
        <taxon>Alveolata</taxon>
        <taxon>Apicomplexa</taxon>
        <taxon>Aconoidasida</taxon>
        <taxon>Piroplasmida</taxon>
        <taxon>Babesiidae</taxon>
        <taxon>Babesia</taxon>
    </lineage>
</organism>
<dbReference type="PANTHER" id="PTHR12069:SF0">
    <property type="entry name" value="DNA-DIRECTED RNA POLYMERASE III SUBUNIT RPC5"/>
    <property type="match status" value="1"/>
</dbReference>
<keyword evidence="2" id="KW-1185">Reference proteome</keyword>
<dbReference type="PANTHER" id="PTHR12069">
    <property type="entry name" value="DNA-DIRECTED RNA POLYMERASES III 80 KDA POLYPEPTIDE RNA POLYMERASE III SUBUNIT 5"/>
    <property type="match status" value="1"/>
</dbReference>